<dbReference type="SUPFAM" id="SSF103481">
    <property type="entry name" value="Multidrug resistance efflux transporter EmrE"/>
    <property type="match status" value="1"/>
</dbReference>
<dbReference type="InterPro" id="IPR037185">
    <property type="entry name" value="EmrE-like"/>
</dbReference>
<feature type="transmembrane region" description="Helical" evidence="7">
    <location>
        <begin position="26"/>
        <end position="47"/>
    </location>
</feature>
<dbReference type="InterPro" id="IPR045324">
    <property type="entry name" value="Small_multidrug_res"/>
</dbReference>
<dbReference type="FunFam" id="1.10.3730.20:FF:000001">
    <property type="entry name" value="Quaternary ammonium compound resistance transporter SugE"/>
    <property type="match status" value="1"/>
</dbReference>
<feature type="transmembrane region" description="Helical" evidence="7">
    <location>
        <begin position="59"/>
        <end position="78"/>
    </location>
</feature>
<evidence type="ECO:0000256" key="1">
    <source>
        <dbReference type="ARBA" id="ARBA00004651"/>
    </source>
</evidence>
<evidence type="ECO:0008006" key="9">
    <source>
        <dbReference type="Google" id="ProtNLM"/>
    </source>
</evidence>
<dbReference type="Pfam" id="PF00893">
    <property type="entry name" value="Multi_Drug_Res"/>
    <property type="match status" value="1"/>
</dbReference>
<name>A0A382J634_9ZZZZ</name>
<dbReference type="PANTHER" id="PTHR30561:SF1">
    <property type="entry name" value="MULTIDRUG TRANSPORTER EMRE"/>
    <property type="match status" value="1"/>
</dbReference>
<reference evidence="8" key="1">
    <citation type="submission" date="2018-05" db="EMBL/GenBank/DDBJ databases">
        <authorList>
            <person name="Lanie J.A."/>
            <person name="Ng W.-L."/>
            <person name="Kazmierczak K.M."/>
            <person name="Andrzejewski T.M."/>
            <person name="Davidsen T.M."/>
            <person name="Wayne K.J."/>
            <person name="Tettelin H."/>
            <person name="Glass J.I."/>
            <person name="Rusch D."/>
            <person name="Podicherti R."/>
            <person name="Tsui H.-C.T."/>
            <person name="Winkler M.E."/>
        </authorList>
    </citation>
    <scope>NUCLEOTIDE SEQUENCE</scope>
</reference>
<dbReference type="GO" id="GO:0022857">
    <property type="term" value="F:transmembrane transporter activity"/>
    <property type="evidence" value="ECO:0007669"/>
    <property type="project" value="InterPro"/>
</dbReference>
<evidence type="ECO:0000256" key="7">
    <source>
        <dbReference type="SAM" id="Phobius"/>
    </source>
</evidence>
<keyword evidence="2" id="KW-0813">Transport</keyword>
<keyword evidence="5 7" id="KW-1133">Transmembrane helix</keyword>
<evidence type="ECO:0000256" key="2">
    <source>
        <dbReference type="ARBA" id="ARBA00022448"/>
    </source>
</evidence>
<evidence type="ECO:0000313" key="8">
    <source>
        <dbReference type="EMBL" id="SVC06523.1"/>
    </source>
</evidence>
<accession>A0A382J634</accession>
<dbReference type="GO" id="GO:0005886">
    <property type="term" value="C:plasma membrane"/>
    <property type="evidence" value="ECO:0007669"/>
    <property type="project" value="UniProtKB-SubCell"/>
</dbReference>
<keyword evidence="3" id="KW-1003">Cell membrane</keyword>
<organism evidence="8">
    <name type="scientific">marine metagenome</name>
    <dbReference type="NCBI Taxonomy" id="408172"/>
    <lineage>
        <taxon>unclassified sequences</taxon>
        <taxon>metagenomes</taxon>
        <taxon>ecological metagenomes</taxon>
    </lineage>
</organism>
<feature type="transmembrane region" description="Helical" evidence="7">
    <location>
        <begin position="84"/>
        <end position="103"/>
    </location>
</feature>
<dbReference type="PANTHER" id="PTHR30561">
    <property type="entry name" value="SMR FAMILY PROTON-DEPENDENT DRUG EFFLUX TRANSPORTER SUGE"/>
    <property type="match status" value="1"/>
</dbReference>
<keyword evidence="6 7" id="KW-0472">Membrane</keyword>
<evidence type="ECO:0000256" key="6">
    <source>
        <dbReference type="ARBA" id="ARBA00023136"/>
    </source>
</evidence>
<dbReference type="AlphaFoldDB" id="A0A382J634"/>
<proteinExistence type="predicted"/>
<dbReference type="InterPro" id="IPR000390">
    <property type="entry name" value="Small_drug/metabolite_transptr"/>
</dbReference>
<evidence type="ECO:0000256" key="5">
    <source>
        <dbReference type="ARBA" id="ARBA00022989"/>
    </source>
</evidence>
<evidence type="ECO:0000256" key="3">
    <source>
        <dbReference type="ARBA" id="ARBA00022475"/>
    </source>
</evidence>
<dbReference type="EMBL" id="UINC01071542">
    <property type="protein sequence ID" value="SVC06523.1"/>
    <property type="molecule type" value="Genomic_DNA"/>
</dbReference>
<comment type="subcellular location">
    <subcellularLocation>
        <location evidence="1">Cell membrane</location>
        <topology evidence="1">Multi-pass membrane protein</topology>
    </subcellularLocation>
</comment>
<keyword evidence="4 7" id="KW-0812">Transmembrane</keyword>
<protein>
    <recommendedName>
        <fullName evidence="9">EamA domain-containing protein</fullName>
    </recommendedName>
</protein>
<sequence>MSWIYLTIAIVFETMGTVCLKLSSGFSKIVPSIMVFVFYGLGFIPLIKAVEKIDISTVYAIWSGLGIVMVSIIGVFYFKETVNVFKVVCIILVVIGVVGLRMFGVSDGVSN</sequence>
<gene>
    <name evidence="8" type="ORF">METZ01_LOCUS259377</name>
</gene>
<evidence type="ECO:0000256" key="4">
    <source>
        <dbReference type="ARBA" id="ARBA00022692"/>
    </source>
</evidence>
<dbReference type="Gene3D" id="1.10.3730.20">
    <property type="match status" value="1"/>
</dbReference>